<feature type="coiled-coil region" evidence="1">
    <location>
        <begin position="135"/>
        <end position="187"/>
    </location>
</feature>
<gene>
    <name evidence="3" type="ORF">POCTA_138.1.T0600211</name>
</gene>
<accession>A0A8S1V7A6</accession>
<name>A0A8S1V7A6_PAROT</name>
<evidence type="ECO:0000313" key="4">
    <source>
        <dbReference type="Proteomes" id="UP000683925"/>
    </source>
</evidence>
<proteinExistence type="predicted"/>
<keyword evidence="1" id="KW-0175">Coiled coil</keyword>
<sequence length="589" mass="69669">MKQRDIKLHIYNVDGQEESIQLIANDYHFIMNYLQQKQNTEWILIERQFGSHINEYNIELALDLVAIKPRDILTTINQLSDLKSQIEVLKNDKIQFKQQYCKQYEEDIPKEFQQQYQARKLESELHHIKEDCLYFQNSKIQLKSEKEELQKELDEKKEEIILLTYVLEEKKSELATSSNKIADLYMEVQKNSQEQLCLGCSLNKSVSCDKAEESSVVIETLSADVSELFRFINQSELSKDLRNQSIQNEAEQTKKKEETIQQRNQSSEHDKKSKDELMCFFHKLKNASQDLNQQKKAIANLTIESEELKNTIRKLISKSQSDIQNETPIDLDYLFESNALSDDQGSNLQYSGLPDIFQITFKEQEFFKCIKEKNFFFRKNCILKERWYYTQSVNQQYISIIANGQQINIQKTFTLSKIANQAIDTILNLLIVQGYFTLFQRDLQYNNIQLFQQNWNLKIPKQFLVKDQMGNYYVYQECLKINSKSFVPFQITSPIEQYISSFFNYFYLATNKNLALSDCVYGESNDNKEIIIFTIIIHSNYKYGLSVFDLGKTKIKDFEKIFEVSKGKTQQFWSNELENRAKKVWYDQY</sequence>
<comment type="caution">
    <text evidence="3">The sequence shown here is derived from an EMBL/GenBank/DDBJ whole genome shotgun (WGS) entry which is preliminary data.</text>
</comment>
<feature type="region of interest" description="Disordered" evidence="2">
    <location>
        <begin position="242"/>
        <end position="272"/>
    </location>
</feature>
<protein>
    <submittedName>
        <fullName evidence="3">Uncharacterized protein</fullName>
    </submittedName>
</protein>
<feature type="coiled-coil region" evidence="1">
    <location>
        <begin position="72"/>
        <end position="99"/>
    </location>
</feature>
<dbReference type="Proteomes" id="UP000683925">
    <property type="component" value="Unassembled WGS sequence"/>
</dbReference>
<evidence type="ECO:0000256" key="1">
    <source>
        <dbReference type="SAM" id="Coils"/>
    </source>
</evidence>
<organism evidence="3 4">
    <name type="scientific">Paramecium octaurelia</name>
    <dbReference type="NCBI Taxonomy" id="43137"/>
    <lineage>
        <taxon>Eukaryota</taxon>
        <taxon>Sar</taxon>
        <taxon>Alveolata</taxon>
        <taxon>Ciliophora</taxon>
        <taxon>Intramacronucleata</taxon>
        <taxon>Oligohymenophorea</taxon>
        <taxon>Peniculida</taxon>
        <taxon>Parameciidae</taxon>
        <taxon>Paramecium</taxon>
    </lineage>
</organism>
<dbReference type="OrthoDB" id="321504at2759"/>
<reference evidence="3" key="1">
    <citation type="submission" date="2021-01" db="EMBL/GenBank/DDBJ databases">
        <authorList>
            <consortium name="Genoscope - CEA"/>
            <person name="William W."/>
        </authorList>
    </citation>
    <scope>NUCLEOTIDE SEQUENCE</scope>
</reference>
<dbReference type="EMBL" id="CAJJDP010000059">
    <property type="protein sequence ID" value="CAD8172627.1"/>
    <property type="molecule type" value="Genomic_DNA"/>
</dbReference>
<evidence type="ECO:0000313" key="3">
    <source>
        <dbReference type="EMBL" id="CAD8172627.1"/>
    </source>
</evidence>
<feature type="compositionally biased region" description="Basic and acidic residues" evidence="2">
    <location>
        <begin position="251"/>
        <end position="272"/>
    </location>
</feature>
<evidence type="ECO:0000256" key="2">
    <source>
        <dbReference type="SAM" id="MobiDB-lite"/>
    </source>
</evidence>
<keyword evidence="4" id="KW-1185">Reference proteome</keyword>
<dbReference type="AlphaFoldDB" id="A0A8S1V7A6"/>